<dbReference type="CDD" id="cd10454">
    <property type="entry name" value="GIY-YIG_COG3680_Meta"/>
    <property type="match status" value="1"/>
</dbReference>
<dbReference type="PROSITE" id="PS50088">
    <property type="entry name" value="ANK_REPEAT"/>
    <property type="match status" value="2"/>
</dbReference>
<gene>
    <name evidence="3" type="ORF">MELIAE_LOCUS4078</name>
</gene>
<keyword evidence="1" id="KW-0040">ANK repeat</keyword>
<dbReference type="PROSITE" id="PS50954">
    <property type="entry name" value="LEM"/>
    <property type="match status" value="1"/>
</dbReference>
<dbReference type="PANTHER" id="PTHR46427:SF1">
    <property type="entry name" value="ANKYRIN REPEAT AND LEM DOMAIN-CONTAINING PROTEIN 1"/>
    <property type="match status" value="1"/>
</dbReference>
<dbReference type="GO" id="GO:0004520">
    <property type="term" value="F:DNA endonuclease activity"/>
    <property type="evidence" value="ECO:0007669"/>
    <property type="project" value="TreeGrafter"/>
</dbReference>
<dbReference type="Gene3D" id="1.10.720.40">
    <property type="match status" value="1"/>
</dbReference>
<reference evidence="3" key="1">
    <citation type="submission" date="2021-12" db="EMBL/GenBank/DDBJ databases">
        <authorList>
            <person name="King R."/>
        </authorList>
    </citation>
    <scope>NUCLEOTIDE SEQUENCE</scope>
</reference>
<dbReference type="InterPro" id="IPR036770">
    <property type="entry name" value="Ankyrin_rpt-contain_sf"/>
</dbReference>
<dbReference type="SMART" id="SM00248">
    <property type="entry name" value="ANK"/>
    <property type="match status" value="4"/>
</dbReference>
<dbReference type="Pfam" id="PF12796">
    <property type="entry name" value="Ank_2"/>
    <property type="match status" value="1"/>
</dbReference>
<evidence type="ECO:0000259" key="2">
    <source>
        <dbReference type="PROSITE" id="PS50954"/>
    </source>
</evidence>
<feature type="repeat" description="ANK" evidence="1">
    <location>
        <begin position="85"/>
        <end position="117"/>
    </location>
</feature>
<dbReference type="OrthoDB" id="1601181at2759"/>
<dbReference type="PANTHER" id="PTHR46427">
    <property type="entry name" value="ANKYRIN REPEAT AND LEM DOMAIN-CONTAINING PROTEIN 1"/>
    <property type="match status" value="1"/>
</dbReference>
<dbReference type="SUPFAM" id="SSF48403">
    <property type="entry name" value="Ankyrin repeat"/>
    <property type="match status" value="1"/>
</dbReference>
<dbReference type="InterPro" id="IPR002110">
    <property type="entry name" value="Ankyrin_rpt"/>
</dbReference>
<evidence type="ECO:0000313" key="3">
    <source>
        <dbReference type="EMBL" id="CAH0551473.1"/>
    </source>
</evidence>
<protein>
    <recommendedName>
        <fullName evidence="2">LEM domain-containing protein</fullName>
    </recommendedName>
</protein>
<dbReference type="Gene3D" id="1.25.40.20">
    <property type="entry name" value="Ankyrin repeat-containing domain"/>
    <property type="match status" value="1"/>
</dbReference>
<evidence type="ECO:0000256" key="1">
    <source>
        <dbReference type="PROSITE-ProRule" id="PRU00023"/>
    </source>
</evidence>
<dbReference type="Proteomes" id="UP001154078">
    <property type="component" value="Chromosome 2"/>
</dbReference>
<sequence length="731" mass="83690">MSIYRGRNRKEFSLASLLYDSIEDRDLHAVKLLLEENGADPNLVLPIKGISPFHLAIGCDSNDVAIRLTSLILQHGGNPNVRSDDGLTPLHISSAWGRYEILQLLLCSGGDPEFRDINNKTPIHYAYEENFTDCLNLLKAHLPNKQEIFNRENEETNKFNMVFDKIVVDNGTQLGEYEIVKEYDSQEYSITKKNLQLLPQADTTEYVMSWFSKHHSNTEQNSIYFNLTESNKPKNSIDSFESSDDESSVEVKKVLPVENITFRKVYTKTRKISTASKNSISPKPKELSVIELEDTKNDNTMYTADEFSTFEQFSKESGIISLRHSTKSQDSLFDEDLTVNSPKNSLKIPKISKQDASSDYMTCSTNSDNQILEKNIFEITEDLSVNLYVQDEVRSEGSNGSNLRKSQGVLSADLSFVSVSEVYKYVDEEKGVVLYERRFLKTPASDCGGSVKSSSFSSKMSSLPETIDYDTDTLRKELTLHGYQPGPITSTTKRVYLKKLRQLKKKPTVFVQEVPSNKKVYSVEIEKTLRDSTWQNDLSPYKILEESVSKQFSCPDPSRKWREGVNKTSFTYLLLDSRITNNLPCRAELMQPKEIWETFLSAIFYVGKGKKSRPYSHLYEAVSLWNKKEFKTTDKKLQNIIDIWKNNTGVICLQVFHNVIPVEAYTREASMILALKLENVKNLKYGDFYGIAATWSQKQKKMFGMHLLYKAMMIFLNEGERQLYPNDIDKI</sequence>
<dbReference type="GO" id="GO:0005737">
    <property type="term" value="C:cytoplasm"/>
    <property type="evidence" value="ECO:0007669"/>
    <property type="project" value="TreeGrafter"/>
</dbReference>
<dbReference type="Pfam" id="PF03020">
    <property type="entry name" value="LEM"/>
    <property type="match status" value="1"/>
</dbReference>
<feature type="domain" description="LEM" evidence="2">
    <location>
        <begin position="463"/>
        <end position="507"/>
    </location>
</feature>
<dbReference type="EMBL" id="OV121133">
    <property type="protein sequence ID" value="CAH0551473.1"/>
    <property type="molecule type" value="Genomic_DNA"/>
</dbReference>
<proteinExistence type="predicted"/>
<organism evidence="3 4">
    <name type="scientific">Brassicogethes aeneus</name>
    <name type="common">Rape pollen beetle</name>
    <name type="synonym">Meligethes aeneus</name>
    <dbReference type="NCBI Taxonomy" id="1431903"/>
    <lineage>
        <taxon>Eukaryota</taxon>
        <taxon>Metazoa</taxon>
        <taxon>Ecdysozoa</taxon>
        <taxon>Arthropoda</taxon>
        <taxon>Hexapoda</taxon>
        <taxon>Insecta</taxon>
        <taxon>Pterygota</taxon>
        <taxon>Neoptera</taxon>
        <taxon>Endopterygota</taxon>
        <taxon>Coleoptera</taxon>
        <taxon>Polyphaga</taxon>
        <taxon>Cucujiformia</taxon>
        <taxon>Nitidulidae</taxon>
        <taxon>Meligethinae</taxon>
        <taxon>Brassicogethes</taxon>
    </lineage>
</organism>
<keyword evidence="4" id="KW-1185">Reference proteome</keyword>
<dbReference type="GO" id="GO:0005654">
    <property type="term" value="C:nucleoplasm"/>
    <property type="evidence" value="ECO:0007669"/>
    <property type="project" value="TreeGrafter"/>
</dbReference>
<dbReference type="InterPro" id="IPR034998">
    <property type="entry name" value="ANKLE1"/>
</dbReference>
<dbReference type="SMART" id="SM00540">
    <property type="entry name" value="LEM"/>
    <property type="match status" value="1"/>
</dbReference>
<dbReference type="CDD" id="cd12934">
    <property type="entry name" value="LEM"/>
    <property type="match status" value="1"/>
</dbReference>
<accession>A0A9P0FEU5</accession>
<feature type="repeat" description="ANK" evidence="1">
    <location>
        <begin position="48"/>
        <end position="84"/>
    </location>
</feature>
<dbReference type="PROSITE" id="PS50297">
    <property type="entry name" value="ANK_REP_REGION"/>
    <property type="match status" value="1"/>
</dbReference>
<dbReference type="AlphaFoldDB" id="A0A9P0FEU5"/>
<dbReference type="GO" id="GO:0000712">
    <property type="term" value="P:resolution of meiotic recombination intermediates"/>
    <property type="evidence" value="ECO:0007669"/>
    <property type="project" value="TreeGrafter"/>
</dbReference>
<dbReference type="InterPro" id="IPR011015">
    <property type="entry name" value="LEM/LEM-like_dom_sf"/>
</dbReference>
<dbReference type="GO" id="GO:0000724">
    <property type="term" value="P:double-strand break repair via homologous recombination"/>
    <property type="evidence" value="ECO:0007669"/>
    <property type="project" value="TreeGrafter"/>
</dbReference>
<evidence type="ECO:0000313" key="4">
    <source>
        <dbReference type="Proteomes" id="UP001154078"/>
    </source>
</evidence>
<name>A0A9P0FEU5_BRAAE</name>
<dbReference type="Pfam" id="PF22945">
    <property type="entry name" value="LEM-3_GIY-YIG"/>
    <property type="match status" value="1"/>
</dbReference>
<dbReference type="InterPro" id="IPR003887">
    <property type="entry name" value="LEM_dom"/>
</dbReference>
<dbReference type="SUPFAM" id="SSF63451">
    <property type="entry name" value="LEM domain"/>
    <property type="match status" value="1"/>
</dbReference>